<dbReference type="InterPro" id="IPR029066">
    <property type="entry name" value="PLP-binding_barrel"/>
</dbReference>
<organism evidence="8">
    <name type="scientific">candidate division WOR-3 bacterium</name>
    <dbReference type="NCBI Taxonomy" id="2052148"/>
    <lineage>
        <taxon>Bacteria</taxon>
        <taxon>Bacteria division WOR-3</taxon>
    </lineage>
</organism>
<evidence type="ECO:0000256" key="6">
    <source>
        <dbReference type="PIRSR" id="PIRSR600821-52"/>
    </source>
</evidence>
<dbReference type="GO" id="GO:0005829">
    <property type="term" value="C:cytosol"/>
    <property type="evidence" value="ECO:0007669"/>
    <property type="project" value="TreeGrafter"/>
</dbReference>
<dbReference type="PROSITE" id="PS00395">
    <property type="entry name" value="ALANINE_RACEMASE"/>
    <property type="match status" value="1"/>
</dbReference>
<comment type="pathway">
    <text evidence="4">Amino-acid biosynthesis; D-alanine biosynthesis; D-alanine from L-alanine: step 1/1.</text>
</comment>
<dbReference type="PANTHER" id="PTHR30511:SF0">
    <property type="entry name" value="ALANINE RACEMASE, CATABOLIC-RELATED"/>
    <property type="match status" value="1"/>
</dbReference>
<protein>
    <recommendedName>
        <fullName evidence="4">Alanine racemase</fullName>
        <ecNumber evidence="4">5.1.1.1</ecNumber>
    </recommendedName>
</protein>
<dbReference type="GO" id="GO:0030632">
    <property type="term" value="P:D-alanine biosynthetic process"/>
    <property type="evidence" value="ECO:0007669"/>
    <property type="project" value="UniProtKB-UniRule"/>
</dbReference>
<dbReference type="HAMAP" id="MF_01201">
    <property type="entry name" value="Ala_racemase"/>
    <property type="match status" value="1"/>
</dbReference>
<dbReference type="PANTHER" id="PTHR30511">
    <property type="entry name" value="ALANINE RACEMASE"/>
    <property type="match status" value="1"/>
</dbReference>
<evidence type="ECO:0000256" key="5">
    <source>
        <dbReference type="PIRSR" id="PIRSR600821-50"/>
    </source>
</evidence>
<feature type="active site" description="Proton acceptor; specific for D-alanine" evidence="4">
    <location>
        <position position="44"/>
    </location>
</feature>
<reference evidence="8" key="1">
    <citation type="journal article" date="2020" name="mSystems">
        <title>Genome- and Community-Level Interaction Insights into Carbon Utilization and Element Cycling Functions of Hydrothermarchaeota in Hydrothermal Sediment.</title>
        <authorList>
            <person name="Zhou Z."/>
            <person name="Liu Y."/>
            <person name="Xu W."/>
            <person name="Pan J."/>
            <person name="Luo Z.H."/>
            <person name="Li M."/>
        </authorList>
    </citation>
    <scope>NUCLEOTIDE SEQUENCE [LARGE SCALE GENOMIC DNA]</scope>
    <source>
        <strain evidence="8">SpSt-258</strain>
    </source>
</reference>
<comment type="caution">
    <text evidence="8">The sequence shown here is derived from an EMBL/GenBank/DDBJ whole genome shotgun (WGS) entry which is preliminary data.</text>
</comment>
<dbReference type="InterPro" id="IPR020622">
    <property type="entry name" value="Ala_racemase_pyridoxalP-BS"/>
</dbReference>
<feature type="modified residue" description="N6-(pyridoxal phosphate)lysine" evidence="4 5">
    <location>
        <position position="44"/>
    </location>
</feature>
<dbReference type="PRINTS" id="PR00992">
    <property type="entry name" value="ALARACEMASE"/>
</dbReference>
<dbReference type="EMBL" id="DSKY01000022">
    <property type="protein sequence ID" value="HDY59804.1"/>
    <property type="molecule type" value="Genomic_DNA"/>
</dbReference>
<keyword evidence="3 4" id="KW-0413">Isomerase</keyword>
<dbReference type="SUPFAM" id="SSF51419">
    <property type="entry name" value="PLP-binding barrel"/>
    <property type="match status" value="1"/>
</dbReference>
<feature type="binding site" evidence="4 6">
    <location>
        <position position="318"/>
    </location>
    <ligand>
        <name>substrate</name>
    </ligand>
</feature>
<dbReference type="Pfam" id="PF01168">
    <property type="entry name" value="Ala_racemase_N"/>
    <property type="match status" value="1"/>
</dbReference>
<dbReference type="EC" id="5.1.1.1" evidence="4"/>
<dbReference type="InterPro" id="IPR001608">
    <property type="entry name" value="Ala_racemase_N"/>
</dbReference>
<evidence type="ECO:0000259" key="7">
    <source>
        <dbReference type="SMART" id="SM01005"/>
    </source>
</evidence>
<evidence type="ECO:0000256" key="4">
    <source>
        <dbReference type="HAMAP-Rule" id="MF_01201"/>
    </source>
</evidence>
<sequence length="406" mass="46040">MYIFKLMNRIMGRAWAEIYLDRLANNFKFIKKTVGKKKIMAAIKADAYGHGAIEVAKTLQGLGVDMFGVASIEEGIELRLSGIRTKIVILSPVMDEQVEECIEYNLIPTISELAFFERLNKKLMHYRKPILVHIEVDTGMTRTGFPYDKTIDALKRILGSPYIKIEGIFSHFPLADSDGAFSREQIKKFSYLIAQLDSMKIRPKFIHLANSSGIFRYPQSHFNLVRPGISLYGLRSSPEVFYNNHFKPVMSLKSRIVNIHTVPRGTPISYGHTYHTNRESRIATLSVGYGDGYPRMLSNNADVLCYGKRAKIVGTICMDLMMIDVTDIPQAKLGDIVTLIGEDGKEEIRAEELAQKCNTIVYEITSGIGPRVARVFKNKDKIVCVRNLLGRWQNHISSRYKYRKGG</sequence>
<dbReference type="Gene3D" id="2.40.37.10">
    <property type="entry name" value="Lyase, Ornithine Decarboxylase, Chain A, domain 1"/>
    <property type="match status" value="1"/>
</dbReference>
<evidence type="ECO:0000256" key="1">
    <source>
        <dbReference type="ARBA" id="ARBA00001933"/>
    </source>
</evidence>
<feature type="binding site" evidence="4 6">
    <location>
        <position position="142"/>
    </location>
    <ligand>
        <name>substrate</name>
    </ligand>
</feature>
<gene>
    <name evidence="8" type="primary">alr</name>
    <name evidence="8" type="ORF">ENP86_09685</name>
</gene>
<evidence type="ECO:0000256" key="3">
    <source>
        <dbReference type="ARBA" id="ARBA00023235"/>
    </source>
</evidence>
<proteinExistence type="inferred from homology"/>
<dbReference type="AlphaFoldDB" id="A0A7V1EIJ7"/>
<dbReference type="SUPFAM" id="SSF50621">
    <property type="entry name" value="Alanine racemase C-terminal domain-like"/>
    <property type="match status" value="1"/>
</dbReference>
<dbReference type="CDD" id="cd00430">
    <property type="entry name" value="PLPDE_III_AR"/>
    <property type="match status" value="1"/>
</dbReference>
<accession>A0A7V1EIJ7</accession>
<keyword evidence="2 4" id="KW-0663">Pyridoxal phosphate</keyword>
<dbReference type="GO" id="GO:0030170">
    <property type="term" value="F:pyridoxal phosphate binding"/>
    <property type="evidence" value="ECO:0007669"/>
    <property type="project" value="UniProtKB-UniRule"/>
</dbReference>
<dbReference type="UniPathway" id="UPA00042">
    <property type="reaction ID" value="UER00497"/>
</dbReference>
<dbReference type="SMART" id="SM01005">
    <property type="entry name" value="Ala_racemase_C"/>
    <property type="match status" value="1"/>
</dbReference>
<dbReference type="FunFam" id="3.20.20.10:FF:000002">
    <property type="entry name" value="Alanine racemase"/>
    <property type="match status" value="1"/>
</dbReference>
<dbReference type="InterPro" id="IPR009006">
    <property type="entry name" value="Ala_racemase/Decarboxylase_C"/>
</dbReference>
<comment type="catalytic activity">
    <reaction evidence="4">
        <text>L-alanine = D-alanine</text>
        <dbReference type="Rhea" id="RHEA:20249"/>
        <dbReference type="ChEBI" id="CHEBI:57416"/>
        <dbReference type="ChEBI" id="CHEBI:57972"/>
        <dbReference type="EC" id="5.1.1.1"/>
    </reaction>
</comment>
<name>A0A7V1EIJ7_UNCW3</name>
<dbReference type="Gene3D" id="3.20.20.10">
    <property type="entry name" value="Alanine racemase"/>
    <property type="match status" value="1"/>
</dbReference>
<feature type="active site" description="Proton acceptor; specific for L-alanine" evidence="4">
    <location>
        <position position="270"/>
    </location>
</feature>
<dbReference type="InterPro" id="IPR000821">
    <property type="entry name" value="Ala_racemase"/>
</dbReference>
<feature type="domain" description="Alanine racemase C-terminal" evidence="7">
    <location>
        <begin position="249"/>
        <end position="377"/>
    </location>
</feature>
<dbReference type="Pfam" id="PF00842">
    <property type="entry name" value="Ala_racemase_C"/>
    <property type="match status" value="1"/>
</dbReference>
<dbReference type="NCBIfam" id="TIGR00492">
    <property type="entry name" value="alr"/>
    <property type="match status" value="1"/>
</dbReference>
<comment type="cofactor">
    <cofactor evidence="1 4 5">
        <name>pyridoxal 5'-phosphate</name>
        <dbReference type="ChEBI" id="CHEBI:597326"/>
    </cofactor>
</comment>
<evidence type="ECO:0000313" key="8">
    <source>
        <dbReference type="EMBL" id="HDY59804.1"/>
    </source>
</evidence>
<dbReference type="GO" id="GO:0008784">
    <property type="term" value="F:alanine racemase activity"/>
    <property type="evidence" value="ECO:0007669"/>
    <property type="project" value="UniProtKB-UniRule"/>
</dbReference>
<evidence type="ECO:0000256" key="2">
    <source>
        <dbReference type="ARBA" id="ARBA00022898"/>
    </source>
</evidence>
<comment type="similarity">
    <text evidence="4">Belongs to the alanine racemase family.</text>
</comment>
<comment type="function">
    <text evidence="4">Catalyzes the interconversion of L-alanine and D-alanine. May also act on other amino acids.</text>
</comment>
<dbReference type="InterPro" id="IPR011079">
    <property type="entry name" value="Ala_racemase_C"/>
</dbReference>